<dbReference type="Proteomes" id="UP000041601">
    <property type="component" value="Unassembled WGS sequence"/>
</dbReference>
<keyword evidence="6" id="KW-0456">Lyase</keyword>
<evidence type="ECO:0000256" key="2">
    <source>
        <dbReference type="ARBA" id="ARBA00003131"/>
    </source>
</evidence>
<name>A0ABM9SJ99_YEREN</name>
<dbReference type="EMBL" id="CPXJ01000103">
    <property type="protein sequence ID" value="CNE71726.1"/>
    <property type="molecule type" value="Genomic_DNA"/>
</dbReference>
<evidence type="ECO:0000256" key="1">
    <source>
        <dbReference type="ARBA" id="ARBA00000929"/>
    </source>
</evidence>
<organism evidence="7 8">
    <name type="scientific">Yersinia enterocolitica</name>
    <dbReference type="NCBI Taxonomy" id="630"/>
    <lineage>
        <taxon>Bacteria</taxon>
        <taxon>Pseudomonadati</taxon>
        <taxon>Pseudomonadota</taxon>
        <taxon>Gammaproteobacteria</taxon>
        <taxon>Enterobacterales</taxon>
        <taxon>Yersiniaceae</taxon>
        <taxon>Yersinia</taxon>
    </lineage>
</organism>
<protein>
    <recommendedName>
        <fullName evidence="5">Fumarase D</fullName>
        <ecNumber evidence="4">4.2.1.2</ecNumber>
    </recommendedName>
</protein>
<evidence type="ECO:0000256" key="6">
    <source>
        <dbReference type="ARBA" id="ARBA00023239"/>
    </source>
</evidence>
<keyword evidence="8" id="KW-1185">Reference proteome</keyword>
<comment type="catalytic activity">
    <reaction evidence="1">
        <text>(S)-malate = fumarate + H2O</text>
        <dbReference type="Rhea" id="RHEA:12460"/>
        <dbReference type="ChEBI" id="CHEBI:15377"/>
        <dbReference type="ChEBI" id="CHEBI:15589"/>
        <dbReference type="ChEBI" id="CHEBI:29806"/>
        <dbReference type="EC" id="4.2.1.2"/>
    </reaction>
</comment>
<sequence>MKIIQTHPFTPAIRREKCAKLGEIYAEVGMYTEESDALYNEMCRVIGDAVLILTEANYETKRVVIADALRTALASNHERPEQMKTAMELAIKLLEQ</sequence>
<evidence type="ECO:0000313" key="7">
    <source>
        <dbReference type="EMBL" id="CNE71726.1"/>
    </source>
</evidence>
<proteinExistence type="inferred from homology"/>
<dbReference type="EC" id="4.2.1.2" evidence="4"/>
<dbReference type="InterPro" id="IPR024493">
    <property type="entry name" value="FumD"/>
</dbReference>
<evidence type="ECO:0000256" key="5">
    <source>
        <dbReference type="ARBA" id="ARBA00015109"/>
    </source>
</evidence>
<evidence type="ECO:0000256" key="4">
    <source>
        <dbReference type="ARBA" id="ARBA00012921"/>
    </source>
</evidence>
<evidence type="ECO:0000313" key="8">
    <source>
        <dbReference type="Proteomes" id="UP000041601"/>
    </source>
</evidence>
<comment type="function">
    <text evidence="2">In vitro catalyzes the addition of water to fumarate, forming malate. Cannot catalyze the reverse reaction. Cannot use the cis-isomer maleate as substrate.</text>
</comment>
<reference evidence="7 8" key="1">
    <citation type="submission" date="2015-03" db="EMBL/GenBank/DDBJ databases">
        <authorList>
            <consortium name="Pathogen Informatics"/>
            <person name="Murphy D."/>
        </authorList>
    </citation>
    <scope>NUCLEOTIDE SEQUENCE [LARGE SCALE GENOMIC DNA]</scope>
    <source>
        <strain evidence="7 8">IP05342</strain>
    </source>
</reference>
<evidence type="ECO:0000256" key="3">
    <source>
        <dbReference type="ARBA" id="ARBA00010181"/>
    </source>
</evidence>
<comment type="similarity">
    <text evidence="3">Belongs to the FumD family.</text>
</comment>
<accession>A0ABM9SJ99</accession>
<gene>
    <name evidence="7" type="ORF">ERS137959_04512</name>
</gene>
<dbReference type="Pfam" id="PF10965">
    <property type="entry name" value="DUF2767"/>
    <property type="match status" value="1"/>
</dbReference>
<comment type="caution">
    <text evidence="7">The sequence shown here is derived from an EMBL/GenBank/DDBJ whole genome shotgun (WGS) entry which is preliminary data.</text>
</comment>